<comment type="caution">
    <text evidence="11">The sequence shown here is derived from an EMBL/GenBank/DDBJ whole genome shotgun (WGS) entry which is preliminary data.</text>
</comment>
<evidence type="ECO:0000256" key="2">
    <source>
        <dbReference type="ARBA" id="ARBA00008518"/>
    </source>
</evidence>
<dbReference type="SUPFAM" id="SSF49899">
    <property type="entry name" value="Concanavalin A-like lectins/glucanases"/>
    <property type="match status" value="1"/>
</dbReference>
<dbReference type="SUPFAM" id="SSF57850">
    <property type="entry name" value="RING/U-box"/>
    <property type="match status" value="1"/>
</dbReference>
<gene>
    <name evidence="11" type="primary">A33_1</name>
    <name evidence="11" type="ORF">BOMGAR_R08905</name>
</gene>
<dbReference type="FunFam" id="2.60.120.920:FF:000004">
    <property type="entry name" value="Butyrophilin subfamily 1 member A1"/>
    <property type="match status" value="1"/>
</dbReference>
<evidence type="ECO:0000259" key="9">
    <source>
        <dbReference type="PROSITE" id="PS50089"/>
    </source>
</evidence>
<feature type="domain" description="B30.2/SPRY" evidence="10">
    <location>
        <begin position="296"/>
        <end position="492"/>
    </location>
</feature>
<sequence>RTAGAAGIPEGEAQGGTRVPAGMAGRSQDRSLREELTCAICCELFSEPVMLDCMHHFCKGCIQEYWDSCAQVPSCPQCRRKFPSRTFRTHYLLSGLVEKVRRCGSEEHQRKMQVSGFCRLGRRGQVPHEPCAATSPSSHRQSPLCEALSDPRLCKQTNRHSHPVHLLVCFSCWTHLVPLPSQKVSGELNFKIQAEFARLHQILEEEERAVLAELGGKEEQALAQLHRHVGQLEEGMAVLQRDVEHIKQTLSKMEDVSLLEVRCFADSGRRLRDISGSQIGMGEVTANSLCFSLQVESLDIRYVSGMKEADSPPAPLTFDPESAHPNLVFSRDLTAVTERNRAQAVPVSPRRFRQCVNVLGAQAFDSGRHYWEVWVGSKTKWDLGVAAETVDRAAKVKLCPENGYWTLRLRNRTEYWATATPWVRLAPRQPPRKVGVFLDCQEGTVTFFDAGDMSHLFTFHQVSAERYCPFFSTCFSDGRDNVEPMRLCHLAL</sequence>
<dbReference type="InterPro" id="IPR043136">
    <property type="entry name" value="B30.2/SPRY_sf"/>
</dbReference>
<dbReference type="AlphaFoldDB" id="A0A7L1M7J8"/>
<dbReference type="InterPro" id="IPR013320">
    <property type="entry name" value="ConA-like_dom_sf"/>
</dbReference>
<dbReference type="InterPro" id="IPR050143">
    <property type="entry name" value="TRIM/RBCC"/>
</dbReference>
<feature type="region of interest" description="Disordered" evidence="8">
    <location>
        <begin position="1"/>
        <end position="28"/>
    </location>
</feature>
<dbReference type="Proteomes" id="UP000532545">
    <property type="component" value="Unassembled WGS sequence"/>
</dbReference>
<dbReference type="InterPro" id="IPR001870">
    <property type="entry name" value="B30.2/SPRY"/>
</dbReference>
<dbReference type="PROSITE" id="PS00518">
    <property type="entry name" value="ZF_RING_1"/>
    <property type="match status" value="1"/>
</dbReference>
<keyword evidence="5 7" id="KW-0863">Zinc-finger</keyword>
<dbReference type="GO" id="GO:0008270">
    <property type="term" value="F:zinc ion binding"/>
    <property type="evidence" value="ECO:0007669"/>
    <property type="project" value="UniProtKB-KW"/>
</dbReference>
<comment type="similarity">
    <text evidence="2">Belongs to the TRIM/RBCC family.</text>
</comment>
<dbReference type="InterPro" id="IPR013083">
    <property type="entry name" value="Znf_RING/FYVE/PHD"/>
</dbReference>
<name>A0A7L1M7J8_BOMGA</name>
<dbReference type="PROSITE" id="PS50089">
    <property type="entry name" value="ZF_RING_2"/>
    <property type="match status" value="1"/>
</dbReference>
<evidence type="ECO:0000256" key="8">
    <source>
        <dbReference type="SAM" id="MobiDB-lite"/>
    </source>
</evidence>
<dbReference type="SMART" id="SM00589">
    <property type="entry name" value="PRY"/>
    <property type="match status" value="1"/>
</dbReference>
<comment type="subcellular location">
    <subcellularLocation>
        <location evidence="1">Cytoplasm</location>
    </subcellularLocation>
</comment>
<dbReference type="InterPro" id="IPR001841">
    <property type="entry name" value="Znf_RING"/>
</dbReference>
<dbReference type="Gene3D" id="3.30.40.10">
    <property type="entry name" value="Zinc/RING finger domain, C3HC4 (zinc finger)"/>
    <property type="match status" value="1"/>
</dbReference>
<dbReference type="Pfam" id="PF00622">
    <property type="entry name" value="SPRY"/>
    <property type="match status" value="1"/>
</dbReference>
<dbReference type="SMART" id="SM00184">
    <property type="entry name" value="RING"/>
    <property type="match status" value="1"/>
</dbReference>
<dbReference type="InterPro" id="IPR003879">
    <property type="entry name" value="Butyrophylin_SPRY"/>
</dbReference>
<evidence type="ECO:0000256" key="5">
    <source>
        <dbReference type="ARBA" id="ARBA00022771"/>
    </source>
</evidence>
<dbReference type="InterPro" id="IPR018957">
    <property type="entry name" value="Znf_C3HC4_RING-type"/>
</dbReference>
<evidence type="ECO:0000256" key="7">
    <source>
        <dbReference type="PROSITE-ProRule" id="PRU00175"/>
    </source>
</evidence>
<dbReference type="PRINTS" id="PR01407">
    <property type="entry name" value="BUTYPHLNCDUF"/>
</dbReference>
<organism evidence="11 12">
    <name type="scientific">Bombycilla garrulus</name>
    <name type="common">Bohemian waxwing</name>
    <name type="synonym">Lanius garrulus</name>
    <dbReference type="NCBI Taxonomy" id="125297"/>
    <lineage>
        <taxon>Eukaryota</taxon>
        <taxon>Metazoa</taxon>
        <taxon>Chordata</taxon>
        <taxon>Craniata</taxon>
        <taxon>Vertebrata</taxon>
        <taxon>Euteleostomi</taxon>
        <taxon>Archelosauria</taxon>
        <taxon>Archosauria</taxon>
        <taxon>Dinosauria</taxon>
        <taxon>Saurischia</taxon>
        <taxon>Theropoda</taxon>
        <taxon>Coelurosauria</taxon>
        <taxon>Aves</taxon>
        <taxon>Neognathae</taxon>
        <taxon>Neoaves</taxon>
        <taxon>Telluraves</taxon>
        <taxon>Australaves</taxon>
        <taxon>Passeriformes</taxon>
        <taxon>Bombycillidae</taxon>
        <taxon>Bombycilla</taxon>
    </lineage>
</organism>
<protein>
    <submittedName>
        <fullName evidence="11">A33 protein</fullName>
    </submittedName>
</protein>
<evidence type="ECO:0000259" key="10">
    <source>
        <dbReference type="PROSITE" id="PS50188"/>
    </source>
</evidence>
<dbReference type="Pfam" id="PF00097">
    <property type="entry name" value="zf-C3HC4"/>
    <property type="match status" value="1"/>
</dbReference>
<dbReference type="InterPro" id="IPR003877">
    <property type="entry name" value="SPRY_dom"/>
</dbReference>
<evidence type="ECO:0000313" key="11">
    <source>
        <dbReference type="EMBL" id="NXN83175.1"/>
    </source>
</evidence>
<accession>A0A7L1M7J8</accession>
<dbReference type="EMBL" id="VXBU01008663">
    <property type="protein sequence ID" value="NXN83175.1"/>
    <property type="molecule type" value="Genomic_DNA"/>
</dbReference>
<feature type="non-terminal residue" evidence="11">
    <location>
        <position position="492"/>
    </location>
</feature>
<evidence type="ECO:0000256" key="1">
    <source>
        <dbReference type="ARBA" id="ARBA00004496"/>
    </source>
</evidence>
<dbReference type="GO" id="GO:0005737">
    <property type="term" value="C:cytoplasm"/>
    <property type="evidence" value="ECO:0007669"/>
    <property type="project" value="UniProtKB-SubCell"/>
</dbReference>
<dbReference type="OrthoDB" id="6270329at2759"/>
<proteinExistence type="inferred from homology"/>
<evidence type="ECO:0000313" key="12">
    <source>
        <dbReference type="Proteomes" id="UP000532545"/>
    </source>
</evidence>
<keyword evidence="3" id="KW-0963">Cytoplasm</keyword>
<keyword evidence="12" id="KW-1185">Reference proteome</keyword>
<evidence type="ECO:0000256" key="4">
    <source>
        <dbReference type="ARBA" id="ARBA00022723"/>
    </source>
</evidence>
<feature type="non-terminal residue" evidence="11">
    <location>
        <position position="1"/>
    </location>
</feature>
<dbReference type="InterPro" id="IPR017907">
    <property type="entry name" value="Znf_RING_CS"/>
</dbReference>
<dbReference type="Gene3D" id="2.60.120.920">
    <property type="match status" value="1"/>
</dbReference>
<reference evidence="11 12" key="1">
    <citation type="submission" date="2019-09" db="EMBL/GenBank/DDBJ databases">
        <title>Bird 10,000 Genomes (B10K) Project - Family phase.</title>
        <authorList>
            <person name="Zhang G."/>
        </authorList>
    </citation>
    <scope>NUCLEOTIDE SEQUENCE [LARGE SCALE GENOMIC DNA]</scope>
    <source>
        <strain evidence="11">B10K-DU-002-23</strain>
        <tissue evidence="11">Muscle</tissue>
    </source>
</reference>
<dbReference type="CDD" id="cd12905">
    <property type="entry name" value="SPRY_PRY_A33L"/>
    <property type="match status" value="1"/>
</dbReference>
<dbReference type="SMART" id="SM00449">
    <property type="entry name" value="SPRY"/>
    <property type="match status" value="1"/>
</dbReference>
<dbReference type="PANTHER" id="PTHR24103">
    <property type="entry name" value="E3 UBIQUITIN-PROTEIN LIGASE TRIM"/>
    <property type="match status" value="1"/>
</dbReference>
<dbReference type="PROSITE" id="PS50188">
    <property type="entry name" value="B302_SPRY"/>
    <property type="match status" value="1"/>
</dbReference>
<keyword evidence="4" id="KW-0479">Metal-binding</keyword>
<evidence type="ECO:0000256" key="6">
    <source>
        <dbReference type="ARBA" id="ARBA00022833"/>
    </source>
</evidence>
<feature type="domain" description="RING-type" evidence="9">
    <location>
        <begin position="38"/>
        <end position="79"/>
    </location>
</feature>
<evidence type="ECO:0000256" key="3">
    <source>
        <dbReference type="ARBA" id="ARBA00022490"/>
    </source>
</evidence>
<dbReference type="Pfam" id="PF13765">
    <property type="entry name" value="PRY"/>
    <property type="match status" value="1"/>
</dbReference>
<dbReference type="InterPro" id="IPR006574">
    <property type="entry name" value="PRY"/>
</dbReference>
<keyword evidence="6" id="KW-0862">Zinc</keyword>